<sequence>MSVIGRLYDLSPGVRATIGFACVLATFGLMAANVFWLVALLPFVVAMAVVNRLVPGGRLTLVPRVDPGDVVRRRLPFSLLAAAVFAAGSVAALMTDDTRWAVVGAAVTVAITFAADALAPTRTAAARS</sequence>
<dbReference type="EMBL" id="LAIR01000002">
    <property type="protein sequence ID" value="KNX39070.1"/>
    <property type="molecule type" value="Genomic_DNA"/>
</dbReference>
<protein>
    <submittedName>
        <fullName evidence="2">Uncharacterized protein</fullName>
    </submittedName>
</protein>
<keyword evidence="1" id="KW-1133">Transmembrane helix</keyword>
<proteinExistence type="predicted"/>
<reference evidence="3" key="1">
    <citation type="submission" date="2015-03" db="EMBL/GenBank/DDBJ databases">
        <title>Luteipulveratus halotolerans sp. nov., a novel actinobacterium (Dermacoccaceae) from Sarawak, Malaysia.</title>
        <authorList>
            <person name="Juboi H."/>
            <person name="Basik A."/>
            <person name="Shamsul S.S."/>
            <person name="Arnold P."/>
            <person name="Schmitt E.K."/>
            <person name="Sanglier J.-J."/>
            <person name="Yeo T."/>
        </authorList>
    </citation>
    <scope>NUCLEOTIDE SEQUENCE [LARGE SCALE GENOMIC DNA]</scope>
    <source>
        <strain evidence="3">C296001</strain>
    </source>
</reference>
<dbReference type="Proteomes" id="UP000037397">
    <property type="component" value="Unassembled WGS sequence"/>
</dbReference>
<keyword evidence="3" id="KW-1185">Reference proteome</keyword>
<keyword evidence="1" id="KW-0472">Membrane</keyword>
<name>A0A0L6CN40_9MICO</name>
<feature type="transmembrane region" description="Helical" evidence="1">
    <location>
        <begin position="75"/>
        <end position="94"/>
    </location>
</feature>
<evidence type="ECO:0000313" key="2">
    <source>
        <dbReference type="EMBL" id="KNX39070.1"/>
    </source>
</evidence>
<feature type="transmembrane region" description="Helical" evidence="1">
    <location>
        <begin position="12"/>
        <end position="29"/>
    </location>
</feature>
<evidence type="ECO:0000256" key="1">
    <source>
        <dbReference type="SAM" id="Phobius"/>
    </source>
</evidence>
<feature type="transmembrane region" description="Helical" evidence="1">
    <location>
        <begin position="100"/>
        <end position="119"/>
    </location>
</feature>
<keyword evidence="1" id="KW-0812">Transmembrane</keyword>
<comment type="caution">
    <text evidence="2">The sequence shown here is derived from an EMBL/GenBank/DDBJ whole genome shotgun (WGS) entry which is preliminary data.</text>
</comment>
<accession>A0A0L6CN40</accession>
<gene>
    <name evidence="2" type="ORF">VV01_21185</name>
</gene>
<dbReference type="AlphaFoldDB" id="A0A0L6CN40"/>
<evidence type="ECO:0000313" key="3">
    <source>
        <dbReference type="Proteomes" id="UP000037397"/>
    </source>
</evidence>
<feature type="transmembrane region" description="Helical" evidence="1">
    <location>
        <begin position="35"/>
        <end position="54"/>
    </location>
</feature>
<organism evidence="2 3">
    <name type="scientific">Luteipulveratus halotolerans</name>
    <dbReference type="NCBI Taxonomy" id="1631356"/>
    <lineage>
        <taxon>Bacteria</taxon>
        <taxon>Bacillati</taxon>
        <taxon>Actinomycetota</taxon>
        <taxon>Actinomycetes</taxon>
        <taxon>Micrococcales</taxon>
        <taxon>Dermacoccaceae</taxon>
        <taxon>Luteipulveratus</taxon>
    </lineage>
</organism>
<dbReference type="RefSeq" id="WP_050671625.1">
    <property type="nucleotide sequence ID" value="NZ_LAIR01000002.1"/>
</dbReference>